<gene>
    <name evidence="3" type="ORF">EHO65_18515</name>
</gene>
<protein>
    <submittedName>
        <fullName evidence="3">DUF1554 domain-containing protein</fullName>
    </submittedName>
</protein>
<dbReference type="RefSeq" id="WP_135776036.1">
    <property type="nucleotide sequence ID" value="NZ_RQEY01000026.1"/>
</dbReference>
<dbReference type="InterPro" id="IPR016186">
    <property type="entry name" value="C-type_lectin-like/link_sf"/>
</dbReference>
<comment type="caution">
    <text evidence="3">The sequence shown here is derived from an EMBL/GenBank/DDBJ whole genome shotgun (WGS) entry which is preliminary data.</text>
</comment>
<evidence type="ECO:0000256" key="1">
    <source>
        <dbReference type="SAM" id="SignalP"/>
    </source>
</evidence>
<keyword evidence="4" id="KW-1185">Reference proteome</keyword>
<dbReference type="InterPro" id="IPR016187">
    <property type="entry name" value="CTDL_fold"/>
</dbReference>
<evidence type="ECO:0000313" key="3">
    <source>
        <dbReference type="EMBL" id="TGK35636.1"/>
    </source>
</evidence>
<dbReference type="Pfam" id="PF07588">
    <property type="entry name" value="DUF1554"/>
    <property type="match status" value="1"/>
</dbReference>
<dbReference type="SUPFAM" id="SSF56436">
    <property type="entry name" value="C-type lectin-like"/>
    <property type="match status" value="1"/>
</dbReference>
<sequence length="313" mass="33452">MCAKRVSLFFVICLSIFSSSCAIKSENSGDPNTQEYYENAIINCLINGCDRELNIVGGSSLPEGGNLALSISLVHQPEGSVVYSFSSSNPAIASISPTTMTFTPADYNVPQVLSVVGLSDDSDSTNNSIVISILNPNDETIVYPILQKDNDKFLFATNPFYAGNFTVTFADVICQSEAESRYSSTPPLPSGTYKAFIVAGTFRQASPSLINWVLRPNKEYIDYDSGTFTKAFDTDSTSLFVFGSGNGINSGSNGHWTGMQPSWATGNTCLGWGTNSNVELGNFGTSLDSTSNGIFSGAPDFCDAVKSLVCIQQ</sequence>
<dbReference type="EMBL" id="RQEY01000026">
    <property type="protein sequence ID" value="TGK35636.1"/>
    <property type="molecule type" value="Genomic_DNA"/>
</dbReference>
<dbReference type="InterPro" id="IPR011448">
    <property type="entry name" value="DUF1554"/>
</dbReference>
<dbReference type="AlphaFoldDB" id="A0A4R9GW02"/>
<reference evidence="3" key="1">
    <citation type="journal article" date="2019" name="PLoS Negl. Trop. Dis.">
        <title>Revisiting the worldwide diversity of Leptospira species in the environment.</title>
        <authorList>
            <person name="Vincent A.T."/>
            <person name="Schiettekatte O."/>
            <person name="Bourhy P."/>
            <person name="Veyrier F.J."/>
            <person name="Picardeau M."/>
        </authorList>
    </citation>
    <scope>NUCLEOTIDE SEQUENCE [LARGE SCALE GENOMIC DNA]</scope>
    <source>
        <strain evidence="3">201800301</strain>
    </source>
</reference>
<dbReference type="PROSITE" id="PS51257">
    <property type="entry name" value="PROKAR_LIPOPROTEIN"/>
    <property type="match status" value="1"/>
</dbReference>
<evidence type="ECO:0000259" key="2">
    <source>
        <dbReference type="Pfam" id="PF07588"/>
    </source>
</evidence>
<accession>A0A4R9GW02</accession>
<dbReference type="OrthoDB" id="324949at2"/>
<feature type="domain" description="DUF1554" evidence="2">
    <location>
        <begin position="161"/>
        <end position="286"/>
    </location>
</feature>
<keyword evidence="1" id="KW-0732">Signal</keyword>
<feature type="signal peptide" evidence="1">
    <location>
        <begin position="1"/>
        <end position="22"/>
    </location>
</feature>
<dbReference type="Gene3D" id="3.10.100.10">
    <property type="entry name" value="Mannose-Binding Protein A, subunit A"/>
    <property type="match status" value="1"/>
</dbReference>
<name>A0A4R9GW02_9LEPT</name>
<proteinExistence type="predicted"/>
<dbReference type="Proteomes" id="UP000298097">
    <property type="component" value="Unassembled WGS sequence"/>
</dbReference>
<organism evidence="3 4">
    <name type="scientific">Leptospira andrefontaineae</name>
    <dbReference type="NCBI Taxonomy" id="2484976"/>
    <lineage>
        <taxon>Bacteria</taxon>
        <taxon>Pseudomonadati</taxon>
        <taxon>Spirochaetota</taxon>
        <taxon>Spirochaetia</taxon>
        <taxon>Leptospirales</taxon>
        <taxon>Leptospiraceae</taxon>
        <taxon>Leptospira</taxon>
    </lineage>
</organism>
<evidence type="ECO:0000313" key="4">
    <source>
        <dbReference type="Proteomes" id="UP000298097"/>
    </source>
</evidence>
<feature type="chain" id="PRO_5020849189" evidence="1">
    <location>
        <begin position="23"/>
        <end position="313"/>
    </location>
</feature>